<evidence type="ECO:0000256" key="4">
    <source>
        <dbReference type="ARBA" id="ARBA00023163"/>
    </source>
</evidence>
<dbReference type="InterPro" id="IPR050815">
    <property type="entry name" value="TF_fung"/>
</dbReference>
<dbReference type="GO" id="GO:0005634">
    <property type="term" value="C:nucleus"/>
    <property type="evidence" value="ECO:0007669"/>
    <property type="project" value="UniProtKB-SubCell"/>
</dbReference>
<dbReference type="GO" id="GO:0008270">
    <property type="term" value="F:zinc ion binding"/>
    <property type="evidence" value="ECO:0007669"/>
    <property type="project" value="InterPro"/>
</dbReference>
<proteinExistence type="predicted"/>
<evidence type="ECO:0000256" key="1">
    <source>
        <dbReference type="ARBA" id="ARBA00004123"/>
    </source>
</evidence>
<dbReference type="PROSITE" id="PS50048">
    <property type="entry name" value="ZN2_CY6_FUNGAL_2"/>
    <property type="match status" value="1"/>
</dbReference>
<dbReference type="PANTHER" id="PTHR47338:SF20">
    <property type="entry name" value="ZN(II)2CYS6 TRANSCRIPTION FACTOR (EUROFUNG)"/>
    <property type="match status" value="1"/>
</dbReference>
<reference evidence="7" key="1">
    <citation type="journal article" date="2021" name="Nat. Commun.">
        <title>Genetic determinants of endophytism in the Arabidopsis root mycobiome.</title>
        <authorList>
            <person name="Mesny F."/>
            <person name="Miyauchi S."/>
            <person name="Thiergart T."/>
            <person name="Pickel B."/>
            <person name="Atanasova L."/>
            <person name="Karlsson M."/>
            <person name="Huettel B."/>
            <person name="Barry K.W."/>
            <person name="Haridas S."/>
            <person name="Chen C."/>
            <person name="Bauer D."/>
            <person name="Andreopoulos W."/>
            <person name="Pangilinan J."/>
            <person name="LaButti K."/>
            <person name="Riley R."/>
            <person name="Lipzen A."/>
            <person name="Clum A."/>
            <person name="Drula E."/>
            <person name="Henrissat B."/>
            <person name="Kohler A."/>
            <person name="Grigoriev I.V."/>
            <person name="Martin F.M."/>
            <person name="Hacquard S."/>
        </authorList>
    </citation>
    <scope>NUCLEOTIDE SEQUENCE</scope>
    <source>
        <strain evidence="7">MPI-SDFR-AT-0068</strain>
    </source>
</reference>
<evidence type="ECO:0000259" key="6">
    <source>
        <dbReference type="PROSITE" id="PS50048"/>
    </source>
</evidence>
<keyword evidence="2" id="KW-0479">Metal-binding</keyword>
<keyword evidence="3" id="KW-0805">Transcription regulation</keyword>
<dbReference type="GO" id="GO:0000981">
    <property type="term" value="F:DNA-binding transcription factor activity, RNA polymerase II-specific"/>
    <property type="evidence" value="ECO:0007669"/>
    <property type="project" value="InterPro"/>
</dbReference>
<dbReference type="Proteomes" id="UP000813427">
    <property type="component" value="Unassembled WGS sequence"/>
</dbReference>
<dbReference type="Pfam" id="PF00172">
    <property type="entry name" value="Zn_clus"/>
    <property type="match status" value="1"/>
</dbReference>
<dbReference type="SUPFAM" id="SSF57701">
    <property type="entry name" value="Zn2/Cys6 DNA-binding domain"/>
    <property type="match status" value="1"/>
</dbReference>
<dbReference type="Gene3D" id="4.10.240.10">
    <property type="entry name" value="Zn(2)-C6 fungal-type DNA-binding domain"/>
    <property type="match status" value="1"/>
</dbReference>
<keyword evidence="5" id="KW-0539">Nucleus</keyword>
<feature type="domain" description="Zn(2)-C6 fungal-type" evidence="6">
    <location>
        <begin position="14"/>
        <end position="44"/>
    </location>
</feature>
<organism evidence="7 8">
    <name type="scientific">Fusarium tricinctum</name>
    <dbReference type="NCBI Taxonomy" id="61284"/>
    <lineage>
        <taxon>Eukaryota</taxon>
        <taxon>Fungi</taxon>
        <taxon>Dikarya</taxon>
        <taxon>Ascomycota</taxon>
        <taxon>Pezizomycotina</taxon>
        <taxon>Sordariomycetes</taxon>
        <taxon>Hypocreomycetidae</taxon>
        <taxon>Hypocreales</taxon>
        <taxon>Nectriaceae</taxon>
        <taxon>Fusarium</taxon>
        <taxon>Fusarium tricinctum species complex</taxon>
    </lineage>
</organism>
<sequence length="485" mass="53652">MSAALPVTLRAQRACARCRYRKQHCDKAVPSCSRCASKSLWCDYRAPIVTDVPLGVVSGGVDVRPSLIVERCTSCDGDITVLGSTLLLQAWQQPHMGDNEGADVYLASLVNCIFKEIRSDKVEAHARYFAQIHPWFPILHEPTFTQHFNGIGVRSVQSREFALLLLCTHLISSAPFCHPEHIFPPRLYVALKRGFFELQMSISVWHVELLQAGLLIALFECAHGLHHAAYLTLSSCLALAKVSHADCIEMLKTHVSAADATTIACWAILILDRVIWLSEPLHPFSLLIGTVPTSAASFRFLEEQSAASNNGDAELNKFRTLAHVSACLCQAANGERDKERVNSSSDPFESIDSEYTSLLETMLRLSHSRSAAYLCDATALVLSALSTLYATHQSAHGDTVRIDVKERQRHRSIMTMSRNMIQATRAMTTGSNDAHLSFIGLLATLRAALPLGLNAKDIMGIDYRGDIDHVIKYVSQRWMFGKTFA</sequence>
<evidence type="ECO:0000313" key="7">
    <source>
        <dbReference type="EMBL" id="KAH7246768.1"/>
    </source>
</evidence>
<dbReference type="SMART" id="SM00066">
    <property type="entry name" value="GAL4"/>
    <property type="match status" value="1"/>
</dbReference>
<dbReference type="AlphaFoldDB" id="A0A8K0RZA8"/>
<dbReference type="CDD" id="cd00067">
    <property type="entry name" value="GAL4"/>
    <property type="match status" value="1"/>
</dbReference>
<comment type="caution">
    <text evidence="7">The sequence shown here is derived from an EMBL/GenBank/DDBJ whole genome shotgun (WGS) entry which is preliminary data.</text>
</comment>
<gene>
    <name evidence="7" type="ORF">BKA59DRAFT_420358</name>
</gene>
<dbReference type="PROSITE" id="PS00463">
    <property type="entry name" value="ZN2_CY6_FUNGAL_1"/>
    <property type="match status" value="1"/>
</dbReference>
<evidence type="ECO:0000313" key="8">
    <source>
        <dbReference type="Proteomes" id="UP000813427"/>
    </source>
</evidence>
<evidence type="ECO:0000256" key="2">
    <source>
        <dbReference type="ARBA" id="ARBA00022723"/>
    </source>
</evidence>
<keyword evidence="8" id="KW-1185">Reference proteome</keyword>
<evidence type="ECO:0000256" key="5">
    <source>
        <dbReference type="ARBA" id="ARBA00023242"/>
    </source>
</evidence>
<dbReference type="EMBL" id="JAGPXF010000004">
    <property type="protein sequence ID" value="KAH7246768.1"/>
    <property type="molecule type" value="Genomic_DNA"/>
</dbReference>
<protein>
    <recommendedName>
        <fullName evidence="6">Zn(2)-C6 fungal-type domain-containing protein</fullName>
    </recommendedName>
</protein>
<keyword evidence="4" id="KW-0804">Transcription</keyword>
<accession>A0A8K0RZA8</accession>
<dbReference type="InterPro" id="IPR001138">
    <property type="entry name" value="Zn2Cys6_DnaBD"/>
</dbReference>
<dbReference type="InterPro" id="IPR036864">
    <property type="entry name" value="Zn2-C6_fun-type_DNA-bd_sf"/>
</dbReference>
<name>A0A8K0RZA8_9HYPO</name>
<evidence type="ECO:0000256" key="3">
    <source>
        <dbReference type="ARBA" id="ARBA00023015"/>
    </source>
</evidence>
<dbReference type="OrthoDB" id="270167at2759"/>
<dbReference type="CDD" id="cd12148">
    <property type="entry name" value="fungal_TF_MHR"/>
    <property type="match status" value="1"/>
</dbReference>
<comment type="subcellular location">
    <subcellularLocation>
        <location evidence="1">Nucleus</location>
    </subcellularLocation>
</comment>
<dbReference type="PANTHER" id="PTHR47338">
    <property type="entry name" value="ZN(II)2CYS6 TRANSCRIPTION FACTOR (EUROFUNG)-RELATED"/>
    <property type="match status" value="1"/>
</dbReference>